<proteinExistence type="predicted"/>
<evidence type="ECO:0000313" key="3">
    <source>
        <dbReference type="Proteomes" id="UP000254711"/>
    </source>
</evidence>
<keyword evidence="2" id="KW-0808">Transferase</keyword>
<dbReference type="CDD" id="cd04301">
    <property type="entry name" value="NAT_SF"/>
    <property type="match status" value="1"/>
</dbReference>
<dbReference type="Proteomes" id="UP000254711">
    <property type="component" value="Unassembled WGS sequence"/>
</dbReference>
<keyword evidence="3" id="KW-1185">Reference proteome</keyword>
<dbReference type="Gene3D" id="3.40.630.30">
    <property type="match status" value="1"/>
</dbReference>
<dbReference type="OrthoDB" id="8304386at2"/>
<dbReference type="PROSITE" id="PS51186">
    <property type="entry name" value="GNAT"/>
    <property type="match status" value="1"/>
</dbReference>
<dbReference type="SUPFAM" id="SSF55729">
    <property type="entry name" value="Acyl-CoA N-acyltransferases (Nat)"/>
    <property type="match status" value="1"/>
</dbReference>
<accession>A0A370K986</accession>
<evidence type="ECO:0000313" key="2">
    <source>
        <dbReference type="EMBL" id="RDI99199.1"/>
    </source>
</evidence>
<gene>
    <name evidence="2" type="ORF">DVT68_12055</name>
</gene>
<sequence>MTDRPDIQVVPVDAPLRPALLALGVHDEQYAFVGRVADSLADAESCEGSEPMAVLCDGEPIGFYRVEKHARTLAGVDFEHPTLGLRSFFIDARWQGRGLGRLALMAAMRDMALRHPMARDVALTVNLRNAPGLALYLRAGFRETGGLYHGGRSGPQYLMLCALPR</sequence>
<feature type="domain" description="N-acetyltransferase" evidence="1">
    <location>
        <begin position="11"/>
        <end position="164"/>
    </location>
</feature>
<name>A0A370K986_9GAMM</name>
<dbReference type="InterPro" id="IPR000182">
    <property type="entry name" value="GNAT_dom"/>
</dbReference>
<reference evidence="2 3" key="1">
    <citation type="submission" date="2018-07" db="EMBL/GenBank/DDBJ databases">
        <title>Dyella solisilvae sp. nov., isolated from the pine and broad-leaved mixed forest soil.</title>
        <authorList>
            <person name="Gao Z."/>
            <person name="Qiu L."/>
        </authorList>
    </citation>
    <scope>NUCLEOTIDE SEQUENCE [LARGE SCALE GENOMIC DNA]</scope>
    <source>
        <strain evidence="2 3">DHG54</strain>
    </source>
</reference>
<dbReference type="Pfam" id="PF00583">
    <property type="entry name" value="Acetyltransf_1"/>
    <property type="match status" value="1"/>
</dbReference>
<dbReference type="RefSeq" id="WP_114825284.1">
    <property type="nucleotide sequence ID" value="NZ_QQSY01000002.1"/>
</dbReference>
<comment type="caution">
    <text evidence="2">The sequence shown here is derived from an EMBL/GenBank/DDBJ whole genome shotgun (WGS) entry which is preliminary data.</text>
</comment>
<organism evidence="2 3">
    <name type="scientific">Dyella solisilvae</name>
    <dbReference type="NCBI Taxonomy" id="1920168"/>
    <lineage>
        <taxon>Bacteria</taxon>
        <taxon>Pseudomonadati</taxon>
        <taxon>Pseudomonadota</taxon>
        <taxon>Gammaproteobacteria</taxon>
        <taxon>Lysobacterales</taxon>
        <taxon>Rhodanobacteraceae</taxon>
        <taxon>Dyella</taxon>
    </lineage>
</organism>
<dbReference type="AlphaFoldDB" id="A0A370K986"/>
<dbReference type="EMBL" id="QQSY01000002">
    <property type="protein sequence ID" value="RDI99199.1"/>
    <property type="molecule type" value="Genomic_DNA"/>
</dbReference>
<evidence type="ECO:0000259" key="1">
    <source>
        <dbReference type="PROSITE" id="PS51186"/>
    </source>
</evidence>
<dbReference type="GO" id="GO:0016747">
    <property type="term" value="F:acyltransferase activity, transferring groups other than amino-acyl groups"/>
    <property type="evidence" value="ECO:0007669"/>
    <property type="project" value="InterPro"/>
</dbReference>
<protein>
    <submittedName>
        <fullName evidence="2">GNAT family N-acetyltransferase</fullName>
    </submittedName>
</protein>
<dbReference type="InterPro" id="IPR016181">
    <property type="entry name" value="Acyl_CoA_acyltransferase"/>
</dbReference>